<dbReference type="NCBIfam" id="NF002345">
    <property type="entry name" value="PRK01305.2-2"/>
    <property type="match status" value="1"/>
</dbReference>
<dbReference type="InterPro" id="IPR007472">
    <property type="entry name" value="N-end_Aminoacyl_Trfase_C"/>
</dbReference>
<evidence type="ECO:0000256" key="4">
    <source>
        <dbReference type="HAMAP-Rule" id="MF_00689"/>
    </source>
</evidence>
<dbReference type="SUPFAM" id="SSF55729">
    <property type="entry name" value="Acyl-CoA N-acyltransferases (Nat)"/>
    <property type="match status" value="1"/>
</dbReference>
<dbReference type="InterPro" id="IPR007471">
    <property type="entry name" value="N-end_Aminoacyl_Trfase_N"/>
</dbReference>
<protein>
    <recommendedName>
        <fullName evidence="4">Aspartate/glutamate leucyltransferase</fullName>
        <ecNumber evidence="4">2.3.2.29</ecNumber>
    </recommendedName>
</protein>
<keyword evidence="2 4" id="KW-0808">Transferase</keyword>
<comment type="subcellular location">
    <subcellularLocation>
        <location evidence="4">Cytoplasm</location>
    </subcellularLocation>
</comment>
<dbReference type="GO" id="GO:0071596">
    <property type="term" value="P:ubiquitin-dependent protein catabolic process via the N-end rule pathway"/>
    <property type="evidence" value="ECO:0007669"/>
    <property type="project" value="InterPro"/>
</dbReference>
<evidence type="ECO:0000313" key="7">
    <source>
        <dbReference type="EMBL" id="SHG84049.1"/>
    </source>
</evidence>
<keyword evidence="1 4" id="KW-0963">Cytoplasm</keyword>
<evidence type="ECO:0000256" key="3">
    <source>
        <dbReference type="ARBA" id="ARBA00023315"/>
    </source>
</evidence>
<comment type="catalytic activity">
    <reaction evidence="4">
        <text>N-terminal L-aspartyl-[protein] + L-leucyl-tRNA(Leu) = N-terminal L-leucyl-L-aspartyl-[protein] + tRNA(Leu) + H(+)</text>
        <dbReference type="Rhea" id="RHEA:50420"/>
        <dbReference type="Rhea" id="RHEA-COMP:9613"/>
        <dbReference type="Rhea" id="RHEA-COMP:9622"/>
        <dbReference type="Rhea" id="RHEA-COMP:12669"/>
        <dbReference type="Rhea" id="RHEA-COMP:12674"/>
        <dbReference type="ChEBI" id="CHEBI:15378"/>
        <dbReference type="ChEBI" id="CHEBI:64720"/>
        <dbReference type="ChEBI" id="CHEBI:78442"/>
        <dbReference type="ChEBI" id="CHEBI:78494"/>
        <dbReference type="ChEBI" id="CHEBI:133042"/>
        <dbReference type="EC" id="2.3.2.29"/>
    </reaction>
</comment>
<organism evidence="7 8">
    <name type="scientific">Ferrimonas marina</name>
    <dbReference type="NCBI Taxonomy" id="299255"/>
    <lineage>
        <taxon>Bacteria</taxon>
        <taxon>Pseudomonadati</taxon>
        <taxon>Pseudomonadota</taxon>
        <taxon>Gammaproteobacteria</taxon>
        <taxon>Alteromonadales</taxon>
        <taxon>Ferrimonadaceae</taxon>
        <taxon>Ferrimonas</taxon>
    </lineage>
</organism>
<gene>
    <name evidence="4" type="primary">bpt</name>
    <name evidence="7" type="ORF">SAMN02745129_0880</name>
</gene>
<dbReference type="GO" id="GO:0008914">
    <property type="term" value="F:leucyl-tRNA--protein transferase activity"/>
    <property type="evidence" value="ECO:0007669"/>
    <property type="project" value="UniProtKB-UniRule"/>
</dbReference>
<dbReference type="STRING" id="299255.SAMN02745129_0880"/>
<dbReference type="GO" id="GO:0005737">
    <property type="term" value="C:cytoplasm"/>
    <property type="evidence" value="ECO:0007669"/>
    <property type="project" value="UniProtKB-SubCell"/>
</dbReference>
<accession>A0A1M5N4E4</accession>
<dbReference type="InterPro" id="IPR016181">
    <property type="entry name" value="Acyl_CoA_acyltransferase"/>
</dbReference>
<sequence>MSEIQNLKLGLSQSFPCSYLPDQKEQLLLNCEPIDVQQYEQLLALGFRRSGNQVYRPHCQQCRACIPVRLPVQQFKPSSSQKRVLSKNRDLQWRVSLRPLPRHRTLYQDYIRQRHADGAMYPPSDAQFDRFLLSPWLEVVFLEAWLDQELVLVAVTDLLGESLSATYTFFQPSLSSRSLGTRAILAQVALAQALNRQHLYLGYQIDQCQKMAYKRQFQPAERFTGLSWQPVTL</sequence>
<comment type="similarity">
    <text evidence="4">Belongs to the R-transferase family. Bpt subfamily.</text>
</comment>
<keyword evidence="3 4" id="KW-0012">Acyltransferase</keyword>
<dbReference type="PIRSF" id="PIRSF037208">
    <property type="entry name" value="ATE_pro_prd"/>
    <property type="match status" value="1"/>
</dbReference>
<dbReference type="NCBIfam" id="NF002342">
    <property type="entry name" value="PRK01305.1-3"/>
    <property type="match status" value="1"/>
</dbReference>
<comment type="function">
    <text evidence="4">Functions in the N-end rule pathway of protein degradation where it conjugates Leu from its aminoacyl-tRNA to the N-termini of proteins containing an N-terminal aspartate or glutamate.</text>
</comment>
<dbReference type="Proteomes" id="UP000184268">
    <property type="component" value="Unassembled WGS sequence"/>
</dbReference>
<dbReference type="NCBIfam" id="NF002341">
    <property type="entry name" value="PRK01305.1-1"/>
    <property type="match status" value="1"/>
</dbReference>
<evidence type="ECO:0000313" key="8">
    <source>
        <dbReference type="Proteomes" id="UP000184268"/>
    </source>
</evidence>
<feature type="domain" description="N-end aminoacyl transferase N-terminal" evidence="5">
    <location>
        <begin position="16"/>
        <end position="83"/>
    </location>
</feature>
<comment type="catalytic activity">
    <reaction evidence="4">
        <text>N-terminal L-glutamyl-[protein] + L-leucyl-tRNA(Leu) = N-terminal L-leucyl-L-glutamyl-[protein] + tRNA(Leu) + H(+)</text>
        <dbReference type="Rhea" id="RHEA:50412"/>
        <dbReference type="Rhea" id="RHEA-COMP:9613"/>
        <dbReference type="Rhea" id="RHEA-COMP:9622"/>
        <dbReference type="Rhea" id="RHEA-COMP:12664"/>
        <dbReference type="Rhea" id="RHEA-COMP:12668"/>
        <dbReference type="ChEBI" id="CHEBI:15378"/>
        <dbReference type="ChEBI" id="CHEBI:64721"/>
        <dbReference type="ChEBI" id="CHEBI:78442"/>
        <dbReference type="ChEBI" id="CHEBI:78494"/>
        <dbReference type="ChEBI" id="CHEBI:133041"/>
        <dbReference type="EC" id="2.3.2.29"/>
    </reaction>
</comment>
<dbReference type="Pfam" id="PF04377">
    <property type="entry name" value="ATE_C"/>
    <property type="match status" value="1"/>
</dbReference>
<dbReference type="PANTHER" id="PTHR21367:SF1">
    <property type="entry name" value="ARGINYL-TRNA--PROTEIN TRANSFERASE 1"/>
    <property type="match status" value="1"/>
</dbReference>
<dbReference type="OrthoDB" id="9782022at2"/>
<dbReference type="PANTHER" id="PTHR21367">
    <property type="entry name" value="ARGININE-TRNA-PROTEIN TRANSFERASE 1"/>
    <property type="match status" value="1"/>
</dbReference>
<feature type="domain" description="N-end rule aminoacyl transferase C-terminal" evidence="6">
    <location>
        <begin position="103"/>
        <end position="223"/>
    </location>
</feature>
<dbReference type="Pfam" id="PF04376">
    <property type="entry name" value="ATE_N"/>
    <property type="match status" value="1"/>
</dbReference>
<dbReference type="InterPro" id="IPR017138">
    <property type="entry name" value="Asp_Glu_LeuTrfase"/>
</dbReference>
<proteinExistence type="inferred from homology"/>
<dbReference type="InterPro" id="IPR030700">
    <property type="entry name" value="N-end_Aminoacyl_Trfase"/>
</dbReference>
<dbReference type="EC" id="2.3.2.29" evidence="4"/>
<dbReference type="GO" id="GO:0004057">
    <property type="term" value="F:arginyl-tRNA--protein transferase activity"/>
    <property type="evidence" value="ECO:0007669"/>
    <property type="project" value="InterPro"/>
</dbReference>
<dbReference type="AlphaFoldDB" id="A0A1M5N4E4"/>
<name>A0A1M5N4E4_9GAMM</name>
<dbReference type="NCBIfam" id="NF002346">
    <property type="entry name" value="PRK01305.2-3"/>
    <property type="match status" value="1"/>
</dbReference>
<evidence type="ECO:0000259" key="6">
    <source>
        <dbReference type="Pfam" id="PF04377"/>
    </source>
</evidence>
<dbReference type="HAMAP" id="MF_00689">
    <property type="entry name" value="Bpt"/>
    <property type="match status" value="1"/>
</dbReference>
<reference evidence="8" key="1">
    <citation type="submission" date="2016-11" db="EMBL/GenBank/DDBJ databases">
        <authorList>
            <person name="Varghese N."/>
            <person name="Submissions S."/>
        </authorList>
    </citation>
    <scope>NUCLEOTIDE SEQUENCE [LARGE SCALE GENOMIC DNA]</scope>
    <source>
        <strain evidence="8">DSM 16917</strain>
    </source>
</reference>
<evidence type="ECO:0000256" key="2">
    <source>
        <dbReference type="ARBA" id="ARBA00022679"/>
    </source>
</evidence>
<keyword evidence="8" id="KW-1185">Reference proteome</keyword>
<evidence type="ECO:0000259" key="5">
    <source>
        <dbReference type="Pfam" id="PF04376"/>
    </source>
</evidence>
<evidence type="ECO:0000256" key="1">
    <source>
        <dbReference type="ARBA" id="ARBA00022490"/>
    </source>
</evidence>
<dbReference type="EMBL" id="FQXG01000001">
    <property type="protein sequence ID" value="SHG84049.1"/>
    <property type="molecule type" value="Genomic_DNA"/>
</dbReference>
<dbReference type="RefSeq" id="WP_073325506.1">
    <property type="nucleotide sequence ID" value="NZ_FQXG01000001.1"/>
</dbReference>